<gene>
    <name evidence="2" type="ORF">B0A48_08969</name>
</gene>
<dbReference type="InParanoid" id="A0A1V8T4Z0"/>
<evidence type="ECO:0000256" key="1">
    <source>
        <dbReference type="SAM" id="MobiDB-lite"/>
    </source>
</evidence>
<sequence length="204" mass="23165">MAMSTRDRAYYAHTATNDYFGFVPRARSSRSSHSDYPPTLPPPYDEISRRRTSARTSSNYSTARLETSFSRLRGPLPSTERRSTRTFSLSGTSTSHSEPSGRLSSAARNFNTPSDRYWLREPQLYAAHDPHIEYAAHAAEVSLRNGETIAMREVAPTGRQLQFDSDQNQRLAHGSFASTVPYLLPARDRSRKMETHGRYRIVYP</sequence>
<keyword evidence="3" id="KW-1185">Reference proteome</keyword>
<accession>A0A1V8T4Z0</accession>
<proteinExistence type="predicted"/>
<evidence type="ECO:0000313" key="3">
    <source>
        <dbReference type="Proteomes" id="UP000192596"/>
    </source>
</evidence>
<organism evidence="2 3">
    <name type="scientific">Cryoendolithus antarcticus</name>
    <dbReference type="NCBI Taxonomy" id="1507870"/>
    <lineage>
        <taxon>Eukaryota</taxon>
        <taxon>Fungi</taxon>
        <taxon>Dikarya</taxon>
        <taxon>Ascomycota</taxon>
        <taxon>Pezizomycotina</taxon>
        <taxon>Dothideomycetes</taxon>
        <taxon>Dothideomycetidae</taxon>
        <taxon>Cladosporiales</taxon>
        <taxon>Cladosporiaceae</taxon>
        <taxon>Cryoendolithus</taxon>
    </lineage>
</organism>
<dbReference type="EMBL" id="NAJO01000017">
    <property type="protein sequence ID" value="OQO06379.1"/>
    <property type="molecule type" value="Genomic_DNA"/>
</dbReference>
<feature type="region of interest" description="Disordered" evidence="1">
    <location>
        <begin position="27"/>
        <end position="107"/>
    </location>
</feature>
<dbReference type="Proteomes" id="UP000192596">
    <property type="component" value="Unassembled WGS sequence"/>
</dbReference>
<dbReference type="AlphaFoldDB" id="A0A1V8T4Z0"/>
<feature type="compositionally biased region" description="Low complexity" evidence="1">
    <location>
        <begin position="54"/>
        <end position="64"/>
    </location>
</feature>
<feature type="compositionally biased region" description="Polar residues" evidence="1">
    <location>
        <begin position="85"/>
        <end position="107"/>
    </location>
</feature>
<protein>
    <submittedName>
        <fullName evidence="2">Uncharacterized protein</fullName>
    </submittedName>
</protein>
<comment type="caution">
    <text evidence="2">The sequence shown here is derived from an EMBL/GenBank/DDBJ whole genome shotgun (WGS) entry which is preliminary data.</text>
</comment>
<name>A0A1V8T4Z0_9PEZI</name>
<reference evidence="3" key="1">
    <citation type="submission" date="2017-03" db="EMBL/GenBank/DDBJ databases">
        <title>Genomes of endolithic fungi from Antarctica.</title>
        <authorList>
            <person name="Coleine C."/>
            <person name="Masonjones S."/>
            <person name="Stajich J.E."/>
        </authorList>
    </citation>
    <scope>NUCLEOTIDE SEQUENCE [LARGE SCALE GENOMIC DNA]</scope>
    <source>
        <strain evidence="3">CCFEE 5527</strain>
    </source>
</reference>
<evidence type="ECO:0000313" key="2">
    <source>
        <dbReference type="EMBL" id="OQO06379.1"/>
    </source>
</evidence>